<sequence length="449" mass="50001">MVVRSVFTLLFPLLLCTCGRAPAPVAAPPAEVFKPGNPLIKDIGMSDPHARVFGDTVYLYTGHDTSPDDDLWDMREWRVFTTTDLVNWTQRGSISPQDNYMDDDSSDAWAADAATRNGKYYFYFSDQKRSVGVMTSDSPTGPFKDPLGKPLVSPRHDPTAFIDDDENETPYLVYGDKEESYHVGRLNEDMISLAEQPRPITITGEAWANAPKWMDKSYLFKYDSTYYLSWGRDYATSDNVYGPYVGRGAVGQGHHLDQFAHGSFFWWKGQFYHVWCYYLVNGKKYRETIMTYAHFTDDGRLVTDTDFLDQHFANGVGQYDANWDRIEAEWYYEIADGAGAKKRDAPDGGFQVGDARAGDWLRYANVTFGPDATEFTAKLIDADRGMGIEVRIGAPDGPVVATVVVPGGGADAFTGEVSGEFSGGAGRRDVYLVFTGSGAGRVGVDWFGW</sequence>
<feature type="domain" description="CBM6" evidence="9">
    <location>
        <begin position="324"/>
        <end position="449"/>
    </location>
</feature>
<evidence type="ECO:0000256" key="3">
    <source>
        <dbReference type="ARBA" id="ARBA00022729"/>
    </source>
</evidence>
<evidence type="ECO:0000256" key="7">
    <source>
        <dbReference type="RuleBase" id="RU361187"/>
    </source>
</evidence>
<organism evidence="10 11">
    <name type="scientific">Neolewinella antarctica</name>
    <dbReference type="NCBI Taxonomy" id="442734"/>
    <lineage>
        <taxon>Bacteria</taxon>
        <taxon>Pseudomonadati</taxon>
        <taxon>Bacteroidota</taxon>
        <taxon>Saprospiria</taxon>
        <taxon>Saprospirales</taxon>
        <taxon>Lewinellaceae</taxon>
        <taxon>Neolewinella</taxon>
    </lineage>
</organism>
<keyword evidence="6 7" id="KW-0326">Glycosidase</keyword>
<evidence type="ECO:0000313" key="11">
    <source>
        <dbReference type="Proteomes" id="UP000770785"/>
    </source>
</evidence>
<dbReference type="SMART" id="SM00606">
    <property type="entry name" value="CBD_IV"/>
    <property type="match status" value="1"/>
</dbReference>
<dbReference type="CDD" id="cd04084">
    <property type="entry name" value="CBM6_xylanase-like"/>
    <property type="match status" value="1"/>
</dbReference>
<dbReference type="InterPro" id="IPR052176">
    <property type="entry name" value="Glycosyl_Hydrlase_43_Enz"/>
</dbReference>
<dbReference type="InterPro" id="IPR005084">
    <property type="entry name" value="CBM6"/>
</dbReference>
<evidence type="ECO:0000256" key="2">
    <source>
        <dbReference type="ARBA" id="ARBA00022651"/>
    </source>
</evidence>
<comment type="similarity">
    <text evidence="1 7">Belongs to the glycosyl hydrolase 43 family.</text>
</comment>
<dbReference type="Pfam" id="PF03422">
    <property type="entry name" value="CBM_6"/>
    <property type="match status" value="1"/>
</dbReference>
<dbReference type="PANTHER" id="PTHR43772">
    <property type="entry name" value="ENDO-1,4-BETA-XYLANASE"/>
    <property type="match status" value="1"/>
</dbReference>
<dbReference type="Gene3D" id="2.115.10.20">
    <property type="entry name" value="Glycosyl hydrolase domain, family 43"/>
    <property type="match status" value="1"/>
</dbReference>
<dbReference type="CDD" id="cd08990">
    <property type="entry name" value="GH43_AXH_like"/>
    <property type="match status" value="1"/>
</dbReference>
<dbReference type="RefSeq" id="WP_209038008.1">
    <property type="nucleotide sequence ID" value="NZ_JAATJH010000013.1"/>
</dbReference>
<protein>
    <recommendedName>
        <fullName evidence="9">CBM6 domain-containing protein</fullName>
    </recommendedName>
</protein>
<dbReference type="EMBL" id="JAATJH010000013">
    <property type="protein sequence ID" value="NJC28451.1"/>
    <property type="molecule type" value="Genomic_DNA"/>
</dbReference>
<feature type="signal peptide" evidence="8">
    <location>
        <begin position="1"/>
        <end position="23"/>
    </location>
</feature>
<keyword evidence="4 7" id="KW-0378">Hydrolase</keyword>
<dbReference type="InterPro" id="IPR006584">
    <property type="entry name" value="Cellulose-bd_IV"/>
</dbReference>
<evidence type="ECO:0000259" key="9">
    <source>
        <dbReference type="PROSITE" id="PS51175"/>
    </source>
</evidence>
<keyword evidence="5" id="KW-0119">Carbohydrate metabolism</keyword>
<dbReference type="PANTHER" id="PTHR43772:SF2">
    <property type="entry name" value="PUTATIVE (AFU_ORTHOLOGUE AFUA_2G04480)-RELATED"/>
    <property type="match status" value="1"/>
</dbReference>
<evidence type="ECO:0000256" key="6">
    <source>
        <dbReference type="ARBA" id="ARBA00023295"/>
    </source>
</evidence>
<keyword evidence="11" id="KW-1185">Reference proteome</keyword>
<dbReference type="Pfam" id="PF04616">
    <property type="entry name" value="Glyco_hydro_43"/>
    <property type="match status" value="1"/>
</dbReference>
<dbReference type="SUPFAM" id="SSF49785">
    <property type="entry name" value="Galactose-binding domain-like"/>
    <property type="match status" value="1"/>
</dbReference>
<dbReference type="InterPro" id="IPR023296">
    <property type="entry name" value="Glyco_hydro_beta-prop_sf"/>
</dbReference>
<keyword evidence="3 8" id="KW-0732">Signal</keyword>
<evidence type="ECO:0000256" key="5">
    <source>
        <dbReference type="ARBA" id="ARBA00023277"/>
    </source>
</evidence>
<name>A0ABX0XGJ3_9BACT</name>
<evidence type="ECO:0000256" key="4">
    <source>
        <dbReference type="ARBA" id="ARBA00022801"/>
    </source>
</evidence>
<evidence type="ECO:0000256" key="1">
    <source>
        <dbReference type="ARBA" id="ARBA00009865"/>
    </source>
</evidence>
<comment type="caution">
    <text evidence="10">The sequence shown here is derived from an EMBL/GenBank/DDBJ whole genome shotgun (WGS) entry which is preliminary data.</text>
</comment>
<feature type="chain" id="PRO_5046521652" description="CBM6 domain-containing protein" evidence="8">
    <location>
        <begin position="24"/>
        <end position="449"/>
    </location>
</feature>
<keyword evidence="2" id="KW-0858">Xylan degradation</keyword>
<reference evidence="10 11" key="1">
    <citation type="submission" date="2020-03" db="EMBL/GenBank/DDBJ databases">
        <title>Genomic Encyclopedia of Type Strains, Phase IV (KMG-IV): sequencing the most valuable type-strain genomes for metagenomic binning, comparative biology and taxonomic classification.</title>
        <authorList>
            <person name="Goeker M."/>
        </authorList>
    </citation>
    <scope>NUCLEOTIDE SEQUENCE [LARGE SCALE GENOMIC DNA]</scope>
    <source>
        <strain evidence="10 11">DSM 105096</strain>
    </source>
</reference>
<evidence type="ECO:0000313" key="10">
    <source>
        <dbReference type="EMBL" id="NJC28451.1"/>
    </source>
</evidence>
<dbReference type="Gene3D" id="2.60.120.260">
    <property type="entry name" value="Galactose-binding domain-like"/>
    <property type="match status" value="1"/>
</dbReference>
<evidence type="ECO:0000256" key="8">
    <source>
        <dbReference type="SAM" id="SignalP"/>
    </source>
</evidence>
<dbReference type="SUPFAM" id="SSF75005">
    <property type="entry name" value="Arabinanase/levansucrase/invertase"/>
    <property type="match status" value="1"/>
</dbReference>
<accession>A0ABX0XGJ3</accession>
<keyword evidence="2" id="KW-0624">Polysaccharide degradation</keyword>
<dbReference type="InterPro" id="IPR008979">
    <property type="entry name" value="Galactose-bd-like_sf"/>
</dbReference>
<dbReference type="PROSITE" id="PS51175">
    <property type="entry name" value="CBM6"/>
    <property type="match status" value="1"/>
</dbReference>
<dbReference type="Proteomes" id="UP000770785">
    <property type="component" value="Unassembled WGS sequence"/>
</dbReference>
<dbReference type="InterPro" id="IPR006710">
    <property type="entry name" value="Glyco_hydro_43"/>
</dbReference>
<gene>
    <name evidence="10" type="ORF">GGR27_003976</name>
</gene>
<proteinExistence type="inferred from homology"/>